<accession>A0ABT6XAL9</accession>
<gene>
    <name evidence="2" type="ORF">QLQ16_15190</name>
</gene>
<evidence type="ECO:0000313" key="3">
    <source>
        <dbReference type="Proteomes" id="UP001431902"/>
    </source>
</evidence>
<protein>
    <recommendedName>
        <fullName evidence="4">Terminase small subunit</fullName>
    </recommendedName>
</protein>
<evidence type="ECO:0000313" key="2">
    <source>
        <dbReference type="EMBL" id="MDI9235181.1"/>
    </source>
</evidence>
<reference evidence="2" key="1">
    <citation type="submission" date="2023-05" db="EMBL/GenBank/DDBJ databases">
        <title>Limnohabitans sp. strain HM2-2 Genome sequencing and assembly.</title>
        <authorList>
            <person name="Jung Y."/>
        </authorList>
    </citation>
    <scope>NUCLEOTIDE SEQUENCE</scope>
    <source>
        <strain evidence="2">HM2-2</strain>
    </source>
</reference>
<organism evidence="2 3">
    <name type="scientific">Limnohabitans lacus</name>
    <dbReference type="NCBI Taxonomy" id="3045173"/>
    <lineage>
        <taxon>Bacteria</taxon>
        <taxon>Pseudomonadati</taxon>
        <taxon>Pseudomonadota</taxon>
        <taxon>Betaproteobacteria</taxon>
        <taxon>Burkholderiales</taxon>
        <taxon>Comamonadaceae</taxon>
        <taxon>Limnohabitans</taxon>
    </lineage>
</organism>
<keyword evidence="3" id="KW-1185">Reference proteome</keyword>
<proteinExistence type="predicted"/>
<name>A0ABT6XAL9_9BURK</name>
<evidence type="ECO:0008006" key="4">
    <source>
        <dbReference type="Google" id="ProtNLM"/>
    </source>
</evidence>
<dbReference type="Proteomes" id="UP001431902">
    <property type="component" value="Unassembled WGS sequence"/>
</dbReference>
<evidence type="ECO:0000256" key="1">
    <source>
        <dbReference type="SAM" id="MobiDB-lite"/>
    </source>
</evidence>
<comment type="caution">
    <text evidence="2">The sequence shown here is derived from an EMBL/GenBank/DDBJ whole genome shotgun (WGS) entry which is preliminary data.</text>
</comment>
<dbReference type="EMBL" id="JASGBH010000015">
    <property type="protein sequence ID" value="MDI9235181.1"/>
    <property type="molecule type" value="Genomic_DNA"/>
</dbReference>
<feature type="region of interest" description="Disordered" evidence="1">
    <location>
        <begin position="99"/>
        <end position="120"/>
    </location>
</feature>
<sequence>MSPFEDKYSGATDAAWRAQVHATATQKLAQALAAQQTIRPAANALEFQRNLSHVIEQLAHEELTLIENMTGMDLLEKLTAAQSGDTVEFTPAQAEQLGAFKEDAIGDDDLDANGQESTES</sequence>
<dbReference type="RefSeq" id="WP_283225510.1">
    <property type="nucleotide sequence ID" value="NZ_JASGBH010000015.1"/>
</dbReference>